<gene>
    <name evidence="1" type="ORF">SPSIL_053530</name>
</gene>
<name>A0ABZ3IUN4_9FIRM</name>
<keyword evidence="2" id="KW-1185">Reference proteome</keyword>
<evidence type="ECO:0000313" key="2">
    <source>
        <dbReference type="Proteomes" id="UP000216752"/>
    </source>
</evidence>
<dbReference type="Proteomes" id="UP000216752">
    <property type="component" value="Chromosome"/>
</dbReference>
<protein>
    <submittedName>
        <fullName evidence="1">Uncharacterized protein</fullName>
    </submittedName>
</protein>
<reference evidence="1" key="1">
    <citation type="submission" date="2024-05" db="EMBL/GenBank/DDBJ databases">
        <title>Isolation and characterization of Sporomusa carbonis sp. nov., a carboxydotrophic hydrogenogen in the genus of Sporomusa isolated from a charcoal burning pile.</title>
        <authorList>
            <person name="Boeer T."/>
            <person name="Rosenbaum F."/>
            <person name="Eysell L."/>
            <person name="Mueller V."/>
            <person name="Daniel R."/>
            <person name="Poehlein A."/>
        </authorList>
    </citation>
    <scope>NUCLEOTIDE SEQUENCE [LARGE SCALE GENOMIC DNA]</scope>
    <source>
        <strain evidence="1">DSM 10669</strain>
    </source>
</reference>
<accession>A0ABZ3IUN4</accession>
<organism evidence="1 2">
    <name type="scientific">Sporomusa silvacetica DSM 10669</name>
    <dbReference type="NCBI Taxonomy" id="1123289"/>
    <lineage>
        <taxon>Bacteria</taxon>
        <taxon>Bacillati</taxon>
        <taxon>Bacillota</taxon>
        <taxon>Negativicutes</taxon>
        <taxon>Selenomonadales</taxon>
        <taxon>Sporomusaceae</taxon>
        <taxon>Sporomusa</taxon>
    </lineage>
</organism>
<dbReference type="RefSeq" id="WP_094604423.1">
    <property type="nucleotide sequence ID" value="NZ_CP155573.1"/>
</dbReference>
<sequence>MIKAYVYQLAPTDWFFPFKTIEQANIDIKKEFCEDDISDIKNELLDKIEAAKALFRKYTTWEGDGQIYVSGLPGEDCDSYPLILVVIKQENNGTTFLYSPVELPYLRRYLEFEG</sequence>
<evidence type="ECO:0000313" key="1">
    <source>
        <dbReference type="EMBL" id="XFO69123.1"/>
    </source>
</evidence>
<proteinExistence type="predicted"/>
<dbReference type="EMBL" id="CP155573">
    <property type="protein sequence ID" value="XFO69123.1"/>
    <property type="molecule type" value="Genomic_DNA"/>
</dbReference>